<dbReference type="PANTHER" id="PTHR48228:SF5">
    <property type="entry name" value="ALPHA-METHYLACYL-COA RACEMASE"/>
    <property type="match status" value="1"/>
</dbReference>
<name>A0ABD6F986_9PSEU</name>
<proteinExistence type="predicted"/>
<dbReference type="InterPro" id="IPR044855">
    <property type="entry name" value="CoA-Trfase_III_dom3_sf"/>
</dbReference>
<dbReference type="AlphaFoldDB" id="A0ABD6F986"/>
<dbReference type="PANTHER" id="PTHR48228">
    <property type="entry name" value="SUCCINYL-COA--D-CITRAMALATE COA-TRANSFERASE"/>
    <property type="match status" value="1"/>
</dbReference>
<dbReference type="Gene3D" id="3.40.50.10540">
    <property type="entry name" value="Crotonobetainyl-coa:carnitine coa-transferase, domain 1"/>
    <property type="match status" value="1"/>
</dbReference>
<evidence type="ECO:0000313" key="3">
    <source>
        <dbReference type="Proteomes" id="UP000249324"/>
    </source>
</evidence>
<evidence type="ECO:0000256" key="1">
    <source>
        <dbReference type="SAM" id="MobiDB-lite"/>
    </source>
</evidence>
<dbReference type="InterPro" id="IPR003673">
    <property type="entry name" value="CoA-Trfase_fam_III"/>
</dbReference>
<feature type="region of interest" description="Disordered" evidence="1">
    <location>
        <begin position="346"/>
        <end position="372"/>
    </location>
</feature>
<dbReference type="Pfam" id="PF02515">
    <property type="entry name" value="CoA_transf_3"/>
    <property type="match status" value="1"/>
</dbReference>
<comment type="caution">
    <text evidence="2">The sequence shown here is derived from an EMBL/GenBank/DDBJ whole genome shotgun (WGS) entry which is preliminary data.</text>
</comment>
<protein>
    <submittedName>
        <fullName evidence="2">CaiB/BaiF CoA-transferase family protein</fullName>
    </submittedName>
</protein>
<gene>
    <name evidence="2" type="ORF">DIU77_000110</name>
</gene>
<dbReference type="Gene3D" id="3.30.1540.10">
    <property type="entry name" value="formyl-coa transferase, domain 3"/>
    <property type="match status" value="1"/>
</dbReference>
<accession>A0ABD6F986</accession>
<reference evidence="2 3" key="1">
    <citation type="journal article" date="2021" name="BMC Genomics">
        <title>Genome-resolved metagenome and metatranscriptome analyses of thermophilic composting reveal key bacterial players and their metabolic interactions.</title>
        <authorList>
            <person name="Braga L.P.P."/>
            <person name="Pereira R.V."/>
            <person name="Martins L.F."/>
            <person name="Moura L.M.S."/>
            <person name="Sanchez F.B."/>
            <person name="Patane J.S.L."/>
            <person name="da Silva A.M."/>
            <person name="Setubal J.C."/>
        </authorList>
    </citation>
    <scope>NUCLEOTIDE SEQUENCE [LARGE SCALE GENOMIC DNA]</scope>
    <source>
        <strain evidence="2">ZC4RG45</strain>
    </source>
</reference>
<dbReference type="InterPro" id="IPR023606">
    <property type="entry name" value="CoA-Trfase_III_dom_1_sf"/>
</dbReference>
<dbReference type="SUPFAM" id="SSF89796">
    <property type="entry name" value="CoA-transferase family III (CaiB/BaiF)"/>
    <property type="match status" value="1"/>
</dbReference>
<evidence type="ECO:0000313" key="2">
    <source>
        <dbReference type="EMBL" id="MFO7190636.1"/>
    </source>
</evidence>
<organism evidence="2 3">
    <name type="scientific">Thermocrispum agreste</name>
    <dbReference type="NCBI Taxonomy" id="37925"/>
    <lineage>
        <taxon>Bacteria</taxon>
        <taxon>Bacillati</taxon>
        <taxon>Actinomycetota</taxon>
        <taxon>Actinomycetes</taxon>
        <taxon>Pseudonocardiales</taxon>
        <taxon>Pseudonocardiaceae</taxon>
        <taxon>Thermocrispum</taxon>
    </lineage>
</organism>
<sequence>MSRSADRPGPAGPLRGVRVIELAGLGPAPFGAMLLADLGADVIRVDRPEGRAAGNPLDHRHDLLARGRRSVALDLKRPAARDAVLRLVDGADVLIEGFRPGVTERLGLGPDVCLERNPRLVYGRMTGWGQHGPLASRAGHDINYIALAGGLDPIGHRNGPPVIPLNLVGDFGGGGMLLAFGVVAALLRARETGKGQVVDASIVDGTALLTTILHGLRAQGSWVDRRESNLLDGGAHFYAVYECADGKYLSVGAIEPQFYHRLLDLLGLADDPEFLAGHTDRAHWPKLRKRLADVFISRPRQYWLDLLGGTDTCVAPVLSIGEAVQHPHNRARGTFVDVAGIVQPAPAPRFSEDQPTAPQPPPRPGEHGRAILAEIGLTEEEIERALATGDRGASG</sequence>
<dbReference type="EMBL" id="QGUI02000001">
    <property type="protein sequence ID" value="MFO7190636.1"/>
    <property type="molecule type" value="Genomic_DNA"/>
</dbReference>
<dbReference type="InterPro" id="IPR050509">
    <property type="entry name" value="CoA-transferase_III"/>
</dbReference>
<dbReference type="Proteomes" id="UP000249324">
    <property type="component" value="Unassembled WGS sequence"/>
</dbReference>